<name>A0AAD0S8I4_RALSL</name>
<dbReference type="EMBL" id="CP022759">
    <property type="protein sequence ID" value="AXV82753.1"/>
    <property type="molecule type" value="Genomic_DNA"/>
</dbReference>
<sequence length="76" mass="7529">MLALVGLCAGLGACGEAADTHVPAMVRGARPATADPAALPANAHPPARDGLAPPVMHTVDGSRPPSGFPLHERSSA</sequence>
<evidence type="ECO:0000313" key="3">
    <source>
        <dbReference type="Proteomes" id="UP000261758"/>
    </source>
</evidence>
<organism evidence="2 3">
    <name type="scientific">Ralstonia solanacearum</name>
    <name type="common">Pseudomonas solanacearum</name>
    <dbReference type="NCBI Taxonomy" id="305"/>
    <lineage>
        <taxon>Bacteria</taxon>
        <taxon>Pseudomonadati</taxon>
        <taxon>Pseudomonadota</taxon>
        <taxon>Betaproteobacteria</taxon>
        <taxon>Burkholderiales</taxon>
        <taxon>Burkholderiaceae</taxon>
        <taxon>Ralstonia</taxon>
        <taxon>Ralstonia solanacearum species complex</taxon>
    </lineage>
</organism>
<reference evidence="2 3" key="1">
    <citation type="submission" date="2017-08" db="EMBL/GenBank/DDBJ databases">
        <title>Genome sequences of Ralstonia solanacearum Species Complex (RSSC) isolated from Potato bacterial wilts in Korea.</title>
        <authorList>
            <person name="Cho H."/>
            <person name="Song E.-S."/>
            <person name="Lee Y.K."/>
            <person name="Lee S."/>
            <person name="Lee S.-W."/>
            <person name="Jo A."/>
            <person name="Kim J.-G."/>
            <person name="Hwang I."/>
        </authorList>
    </citation>
    <scope>NUCLEOTIDE SEQUENCE [LARGE SCALE GENOMIC DNA]</scope>
    <source>
        <strain evidence="2 3">T98</strain>
    </source>
</reference>
<protein>
    <submittedName>
        <fullName evidence="2">Uncharacterized protein</fullName>
    </submittedName>
</protein>
<evidence type="ECO:0000313" key="2">
    <source>
        <dbReference type="EMBL" id="AXV82753.1"/>
    </source>
</evidence>
<proteinExistence type="predicted"/>
<accession>A0AAD0S8I4</accession>
<dbReference type="AlphaFoldDB" id="A0AAD0S8I4"/>
<feature type="region of interest" description="Disordered" evidence="1">
    <location>
        <begin position="33"/>
        <end position="76"/>
    </location>
</feature>
<dbReference type="Proteomes" id="UP000261758">
    <property type="component" value="Chromosome"/>
</dbReference>
<gene>
    <name evidence="2" type="ORF">CJO77_15130</name>
</gene>
<evidence type="ECO:0000256" key="1">
    <source>
        <dbReference type="SAM" id="MobiDB-lite"/>
    </source>
</evidence>
<feature type="compositionally biased region" description="Low complexity" evidence="1">
    <location>
        <begin position="33"/>
        <end position="45"/>
    </location>
</feature>